<evidence type="ECO:0000256" key="1">
    <source>
        <dbReference type="SAM" id="MobiDB-lite"/>
    </source>
</evidence>
<feature type="region of interest" description="Disordered" evidence="1">
    <location>
        <begin position="166"/>
        <end position="192"/>
    </location>
</feature>
<reference evidence="2 3" key="1">
    <citation type="submission" date="2022-06" db="EMBL/GenBank/DDBJ databases">
        <title>Genomic Encyclopedia of Type Strains, Phase I: the one thousand microbial genomes (KMG-I) project.</title>
        <authorList>
            <person name="Kyrpides N."/>
        </authorList>
    </citation>
    <scope>NUCLEOTIDE SEQUENCE [LARGE SCALE GENOMIC DNA]</scope>
    <source>
        <strain evidence="2 3">DSM 43889</strain>
    </source>
</reference>
<sequence>MAELDGLALVSPADAPPPELTGAVRELAADLLTGEWPDVPVTHLWCLVRHVPRGDRRGFLFQCWQDWTARLSPLERLGVAAEAVAATGEAARVARDADRYARPAASWRRYREAVASYARAATEAGTAPLGYLLYVHACRSHDVLGIPPGAAAGAAGALRAVLTEAGNPVPPIRRGHPHGPADRERPHRGRPR</sequence>
<accession>A0ABT1JDR0</accession>
<dbReference type="Proteomes" id="UP000791080">
    <property type="component" value="Unassembled WGS sequence"/>
</dbReference>
<evidence type="ECO:0000313" key="2">
    <source>
        <dbReference type="EMBL" id="MCP2330627.1"/>
    </source>
</evidence>
<proteinExistence type="predicted"/>
<name>A0ABT1JDR0_ACTCY</name>
<dbReference type="EMBL" id="AUBJ02000001">
    <property type="protein sequence ID" value="MCP2330627.1"/>
    <property type="molecule type" value="Genomic_DNA"/>
</dbReference>
<evidence type="ECO:0000313" key="3">
    <source>
        <dbReference type="Proteomes" id="UP000791080"/>
    </source>
</evidence>
<organism evidence="2 3">
    <name type="scientific">Actinoalloteichus caeruleus DSM 43889</name>
    <dbReference type="NCBI Taxonomy" id="1120930"/>
    <lineage>
        <taxon>Bacteria</taxon>
        <taxon>Bacillati</taxon>
        <taxon>Actinomycetota</taxon>
        <taxon>Actinomycetes</taxon>
        <taxon>Pseudonocardiales</taxon>
        <taxon>Pseudonocardiaceae</taxon>
        <taxon>Actinoalloteichus</taxon>
        <taxon>Actinoalloteichus cyanogriseus</taxon>
    </lineage>
</organism>
<protein>
    <submittedName>
        <fullName evidence="2">Uncharacterized protein</fullName>
    </submittedName>
</protein>
<dbReference type="RefSeq" id="WP_026420355.1">
    <property type="nucleotide sequence ID" value="NZ_AUBJ02000001.1"/>
</dbReference>
<comment type="caution">
    <text evidence="2">The sequence shown here is derived from an EMBL/GenBank/DDBJ whole genome shotgun (WGS) entry which is preliminary data.</text>
</comment>
<keyword evidence="3" id="KW-1185">Reference proteome</keyword>
<gene>
    <name evidence="2" type="ORF">G443_000897</name>
</gene>